<feature type="transmembrane region" description="Helical" evidence="1">
    <location>
        <begin position="92"/>
        <end position="110"/>
    </location>
</feature>
<keyword evidence="3" id="KW-1185">Reference proteome</keyword>
<dbReference type="RefSeq" id="WP_151968897.1">
    <property type="nucleotide sequence ID" value="NZ_AP019860.1"/>
</dbReference>
<proteinExistence type="predicted"/>
<gene>
    <name evidence="2" type="ORF">UABAM_03125</name>
</gene>
<keyword evidence="1" id="KW-1133">Transmembrane helix</keyword>
<dbReference type="KEGG" id="uam:UABAM_03125"/>
<dbReference type="AlphaFoldDB" id="A0A5S9IN39"/>
<organism evidence="2 3">
    <name type="scientific">Uabimicrobium amorphum</name>
    <dbReference type="NCBI Taxonomy" id="2596890"/>
    <lineage>
        <taxon>Bacteria</taxon>
        <taxon>Pseudomonadati</taxon>
        <taxon>Planctomycetota</taxon>
        <taxon>Candidatus Uabimicrobiia</taxon>
        <taxon>Candidatus Uabimicrobiales</taxon>
        <taxon>Candidatus Uabimicrobiaceae</taxon>
        <taxon>Candidatus Uabimicrobium</taxon>
    </lineage>
</organism>
<reference evidence="2 3" key="1">
    <citation type="submission" date="2019-08" db="EMBL/GenBank/DDBJ databases">
        <title>Complete genome sequence of Candidatus Uab amorphum.</title>
        <authorList>
            <person name="Shiratori T."/>
            <person name="Suzuki S."/>
            <person name="Kakizawa Y."/>
            <person name="Ishida K."/>
        </authorList>
    </citation>
    <scope>NUCLEOTIDE SEQUENCE [LARGE SCALE GENOMIC DNA]</scope>
    <source>
        <strain evidence="2 3">SRT547</strain>
    </source>
</reference>
<keyword evidence="1" id="KW-0812">Transmembrane</keyword>
<dbReference type="Proteomes" id="UP000326354">
    <property type="component" value="Chromosome"/>
</dbReference>
<accession>A0A5S9IN39</accession>
<sequence length="153" mass="18079">MQKFWKNRKFFTIWFGIGVPPFLFGTVYLSFLLSMTYGIISTIIIIAWIYDTFNTTCRRCPFYNTSKCGLPGMIVPFLFSKKSPYDISRLRVKIHYLFDLGMILYVNWIYVHYPYLYPFVFVGSVVGYIVVFHSKRFHGLLFRLKSPKTANTN</sequence>
<feature type="transmembrane region" description="Helical" evidence="1">
    <location>
        <begin position="21"/>
        <end position="50"/>
    </location>
</feature>
<name>A0A5S9IN39_UABAM</name>
<dbReference type="EMBL" id="AP019860">
    <property type="protein sequence ID" value="BBM84764.1"/>
    <property type="molecule type" value="Genomic_DNA"/>
</dbReference>
<protein>
    <submittedName>
        <fullName evidence="2">Uncharacterized protein</fullName>
    </submittedName>
</protein>
<evidence type="ECO:0000256" key="1">
    <source>
        <dbReference type="SAM" id="Phobius"/>
    </source>
</evidence>
<feature type="transmembrane region" description="Helical" evidence="1">
    <location>
        <begin position="116"/>
        <end position="134"/>
    </location>
</feature>
<evidence type="ECO:0000313" key="3">
    <source>
        <dbReference type="Proteomes" id="UP000326354"/>
    </source>
</evidence>
<evidence type="ECO:0000313" key="2">
    <source>
        <dbReference type="EMBL" id="BBM84764.1"/>
    </source>
</evidence>
<keyword evidence="1" id="KW-0472">Membrane</keyword>